<gene>
    <name evidence="2" type="ORF">MM415A00570_0032</name>
    <name evidence="1" type="ORF">MM415B00353_0008</name>
</gene>
<protein>
    <submittedName>
        <fullName evidence="1">Uncharacterized protein</fullName>
    </submittedName>
</protein>
<dbReference type="AlphaFoldDB" id="A0A6M3JBH3"/>
<dbReference type="EMBL" id="MT142451">
    <property type="protein sequence ID" value="QJA81221.1"/>
    <property type="molecule type" value="Genomic_DNA"/>
</dbReference>
<reference evidence="1" key="1">
    <citation type="submission" date="2020-03" db="EMBL/GenBank/DDBJ databases">
        <title>The deep terrestrial virosphere.</title>
        <authorList>
            <person name="Holmfeldt K."/>
            <person name="Nilsson E."/>
            <person name="Simone D."/>
            <person name="Lopez-Fernandez M."/>
            <person name="Wu X."/>
            <person name="de Brujin I."/>
            <person name="Lundin D."/>
            <person name="Andersson A."/>
            <person name="Bertilsson S."/>
            <person name="Dopson M."/>
        </authorList>
    </citation>
    <scope>NUCLEOTIDE SEQUENCE</scope>
    <source>
        <strain evidence="2">MM415A00570</strain>
        <strain evidence="1">MM415B00353</strain>
    </source>
</reference>
<accession>A0A6M3JBH3</accession>
<evidence type="ECO:0000313" key="2">
    <source>
        <dbReference type="EMBL" id="QJA81221.1"/>
    </source>
</evidence>
<evidence type="ECO:0000313" key="1">
    <source>
        <dbReference type="EMBL" id="QJA66361.1"/>
    </source>
</evidence>
<sequence>MKMYYYPKNEWWPRVVTATITGVAGSHKSSLYKSVYRLVGDGIDAATLAPTREYTTKKALIIAATKIGWREEP</sequence>
<proteinExistence type="predicted"/>
<name>A0A6M3JBH3_9ZZZZ</name>
<organism evidence="1">
    <name type="scientific">viral metagenome</name>
    <dbReference type="NCBI Taxonomy" id="1070528"/>
    <lineage>
        <taxon>unclassified sequences</taxon>
        <taxon>metagenomes</taxon>
        <taxon>organismal metagenomes</taxon>
    </lineage>
</organism>
<dbReference type="EMBL" id="MT141554">
    <property type="protein sequence ID" value="QJA66361.1"/>
    <property type="molecule type" value="Genomic_DNA"/>
</dbReference>